<dbReference type="PANTHER" id="PTHR36978">
    <property type="entry name" value="P-LOOP CONTAINING NUCLEOTIDE TRIPHOSPHATE HYDROLASE"/>
    <property type="match status" value="1"/>
</dbReference>
<dbReference type="Pfam" id="PF17784">
    <property type="entry name" value="Sulfotransfer_4"/>
    <property type="match status" value="1"/>
</dbReference>
<dbReference type="Gene3D" id="3.40.50.300">
    <property type="entry name" value="P-loop containing nucleotide triphosphate hydrolases"/>
    <property type="match status" value="1"/>
</dbReference>
<accession>A0ABR4AKQ2</accession>
<evidence type="ECO:0000313" key="3">
    <source>
        <dbReference type="EMBL" id="KAL2045259.1"/>
    </source>
</evidence>
<dbReference type="SUPFAM" id="SSF52540">
    <property type="entry name" value="P-loop containing nucleoside triphosphate hydrolases"/>
    <property type="match status" value="1"/>
</dbReference>
<protein>
    <recommendedName>
        <fullName evidence="5">P-loop containing nucleoside triphosphate hydrolase protein</fullName>
    </recommendedName>
</protein>
<evidence type="ECO:0000256" key="2">
    <source>
        <dbReference type="SAM" id="Phobius"/>
    </source>
</evidence>
<keyword evidence="2" id="KW-0472">Membrane</keyword>
<dbReference type="InterPro" id="IPR027417">
    <property type="entry name" value="P-loop_NTPase"/>
</dbReference>
<keyword evidence="2" id="KW-1133">Transmembrane helix</keyword>
<evidence type="ECO:0000313" key="4">
    <source>
        <dbReference type="Proteomes" id="UP001590950"/>
    </source>
</evidence>
<comment type="caution">
    <text evidence="3">The sequence shown here is derived from an EMBL/GenBank/DDBJ whole genome shotgun (WGS) entry which is preliminary data.</text>
</comment>
<name>A0ABR4AKQ2_9LECA</name>
<dbReference type="PANTHER" id="PTHR36978:SF4">
    <property type="entry name" value="P-LOOP CONTAINING NUCLEOSIDE TRIPHOSPHATE HYDROLASE PROTEIN"/>
    <property type="match status" value="1"/>
</dbReference>
<keyword evidence="2" id="KW-0812">Transmembrane</keyword>
<feature type="region of interest" description="Disordered" evidence="1">
    <location>
        <begin position="1"/>
        <end position="26"/>
    </location>
</feature>
<reference evidence="3 4" key="1">
    <citation type="submission" date="2024-09" db="EMBL/GenBank/DDBJ databases">
        <title>Rethinking Asexuality: The Enigmatic Case of Functional Sexual Genes in Lepraria (Stereocaulaceae).</title>
        <authorList>
            <person name="Doellman M."/>
            <person name="Sun Y."/>
            <person name="Barcenas-Pena A."/>
            <person name="Lumbsch H.T."/>
            <person name="Grewe F."/>
        </authorList>
    </citation>
    <scope>NUCLEOTIDE SEQUENCE [LARGE SCALE GENOMIC DNA]</scope>
    <source>
        <strain evidence="3 4">Mercado 3170</strain>
    </source>
</reference>
<evidence type="ECO:0008006" key="5">
    <source>
        <dbReference type="Google" id="ProtNLM"/>
    </source>
</evidence>
<dbReference type="Proteomes" id="UP001590950">
    <property type="component" value="Unassembled WGS sequence"/>
</dbReference>
<dbReference type="EMBL" id="JBEFKJ010000007">
    <property type="protein sequence ID" value="KAL2045259.1"/>
    <property type="molecule type" value="Genomic_DNA"/>
</dbReference>
<evidence type="ECO:0000256" key="1">
    <source>
        <dbReference type="SAM" id="MobiDB-lite"/>
    </source>
</evidence>
<proteinExistence type="predicted"/>
<keyword evidence="4" id="KW-1185">Reference proteome</keyword>
<gene>
    <name evidence="3" type="ORF">N7G274_002342</name>
</gene>
<feature type="transmembrane region" description="Helical" evidence="2">
    <location>
        <begin position="263"/>
        <end position="282"/>
    </location>
</feature>
<feature type="compositionally biased region" description="Basic and acidic residues" evidence="1">
    <location>
        <begin position="1"/>
        <end position="12"/>
    </location>
</feature>
<dbReference type="InterPro" id="IPR040632">
    <property type="entry name" value="Sulfotransfer_4"/>
</dbReference>
<sequence length="283" mass="32714">MSTKLSSRERFPELYAPPSTHTDPYKRTRKVPMRVLCLGLSRTGTASLWTALKELGFVDCYHMLSIFQNPPDADMWTEAVNAKYHGKGKPFEKEDWDRLLGDCQAVCDAPCTSFSEELISAYPDAKVIWTIRDVDSWYNSMMKTIVPVQQPGHMLDYIGPFDSVLFSRFNAMRHAWWNGWLEGKDFEKVGKQKFQEQYETVRRLVPKERLLEYKVGEGWERLCKFLEVPVPSYDFPNINEQETFRDRIQVAISLAMQRIMMKVLPVLGGGVAVGVAAWLYHIK</sequence>
<organism evidence="3 4">
    <name type="scientific">Stereocaulon virgatum</name>
    <dbReference type="NCBI Taxonomy" id="373712"/>
    <lineage>
        <taxon>Eukaryota</taxon>
        <taxon>Fungi</taxon>
        <taxon>Dikarya</taxon>
        <taxon>Ascomycota</taxon>
        <taxon>Pezizomycotina</taxon>
        <taxon>Lecanoromycetes</taxon>
        <taxon>OSLEUM clade</taxon>
        <taxon>Lecanoromycetidae</taxon>
        <taxon>Lecanorales</taxon>
        <taxon>Lecanorineae</taxon>
        <taxon>Stereocaulaceae</taxon>
        <taxon>Stereocaulon</taxon>
    </lineage>
</organism>